<name>A0ABV1IFU9_9ACTN</name>
<dbReference type="Gene3D" id="1.10.10.1100">
    <property type="entry name" value="BFD-like [2Fe-2S]-binding domain"/>
    <property type="match status" value="1"/>
</dbReference>
<dbReference type="InterPro" id="IPR007419">
    <property type="entry name" value="BFD-like_2Fe2S-bd_dom"/>
</dbReference>
<keyword evidence="5" id="KW-1185">Reference proteome</keyword>
<dbReference type="InterPro" id="IPR036188">
    <property type="entry name" value="FAD/NAD-bd_sf"/>
</dbReference>
<dbReference type="Gene3D" id="3.50.50.60">
    <property type="entry name" value="FAD/NAD(P)-binding domain"/>
    <property type="match status" value="1"/>
</dbReference>
<accession>A0ABV1IFU9</accession>
<dbReference type="PANTHER" id="PTHR42720:SF1">
    <property type="entry name" value="GLYCEROL 3-PHOSPHATE OXIDASE"/>
    <property type="match status" value="1"/>
</dbReference>
<dbReference type="InterPro" id="IPR006076">
    <property type="entry name" value="FAD-dep_OxRdtase"/>
</dbReference>
<evidence type="ECO:0000313" key="5">
    <source>
        <dbReference type="Proteomes" id="UP001478817"/>
    </source>
</evidence>
<dbReference type="Gene3D" id="3.30.9.10">
    <property type="entry name" value="D-Amino Acid Oxidase, subunit A, domain 2"/>
    <property type="match status" value="1"/>
</dbReference>
<feature type="domain" description="FAD dependent oxidoreductase" evidence="2">
    <location>
        <begin position="7"/>
        <end position="357"/>
    </location>
</feature>
<evidence type="ECO:0000259" key="3">
    <source>
        <dbReference type="Pfam" id="PF04324"/>
    </source>
</evidence>
<dbReference type="SUPFAM" id="SSF54373">
    <property type="entry name" value="FAD-linked reductases, C-terminal domain"/>
    <property type="match status" value="1"/>
</dbReference>
<gene>
    <name evidence="4" type="ORF">AAAT05_00905</name>
</gene>
<organism evidence="4 5">
    <name type="scientific">Paratractidigestivibacter faecalis</name>
    <dbReference type="NCBI Taxonomy" id="2292441"/>
    <lineage>
        <taxon>Bacteria</taxon>
        <taxon>Bacillati</taxon>
        <taxon>Actinomycetota</taxon>
        <taxon>Coriobacteriia</taxon>
        <taxon>Coriobacteriales</taxon>
        <taxon>Atopobiaceae</taxon>
        <taxon>Paratractidigestivibacter</taxon>
    </lineage>
</organism>
<dbReference type="Pfam" id="PF01266">
    <property type="entry name" value="DAO"/>
    <property type="match status" value="1"/>
</dbReference>
<sequence length="488" mass="51275">MQQADYDVAIIGAGVSGCAIARELSRLDVRACVLEAEDDVCCGTSRANSAIVHAGFDAQPGTLMARLNVEGTALMPRLCAELGVDFRPIGSLVVCTDEKTLPDLDALQERGRANGVPDLRLIGREELLDMEPNVSDAAIAALWAPTAGIVNPFQLTCALAENAAANGVEFRLGEKVIGLACGTGGSPWLVSTNESQLTARVVVNAAGVRADEVHAMASATPLAITPRRGQYYVLDTCAGTHVRHTVFALPTRLGKGVLVTPTTAGNLLVGPTAEDIDDKDGVDTTAAGLAEVREKAAITVRDVPFRECIRTFSGLRAHREEHDFLIGEAPVAPGFVDCAAIESPGLSASPAIGRHVAGIVAGILGNPPLREGFVATRRGIPDVARMPREEWAALVRERPDYGRVVCRCRTVTEGQIVDAIRAVPGARSVDGVKRRVEAGMGRCQGGFCTPKIMELLAREVPGLEEGSVTKDGAGSPLALGRTKEVDAS</sequence>
<dbReference type="SUPFAM" id="SSF51905">
    <property type="entry name" value="FAD/NAD(P)-binding domain"/>
    <property type="match status" value="1"/>
</dbReference>
<dbReference type="Pfam" id="PF04324">
    <property type="entry name" value="Fer2_BFD"/>
    <property type="match status" value="1"/>
</dbReference>
<evidence type="ECO:0000259" key="2">
    <source>
        <dbReference type="Pfam" id="PF01266"/>
    </source>
</evidence>
<comment type="caution">
    <text evidence="4">The sequence shown here is derived from an EMBL/GenBank/DDBJ whole genome shotgun (WGS) entry which is preliminary data.</text>
</comment>
<feature type="domain" description="BFD-like [2Fe-2S]-binding" evidence="3">
    <location>
        <begin position="404"/>
        <end position="458"/>
    </location>
</feature>
<dbReference type="EMBL" id="JBBNGS010000002">
    <property type="protein sequence ID" value="MEQ2636916.1"/>
    <property type="molecule type" value="Genomic_DNA"/>
</dbReference>
<dbReference type="CDD" id="cd19946">
    <property type="entry name" value="GlpA-like_Fer2_BFD-like"/>
    <property type="match status" value="1"/>
</dbReference>
<protein>
    <submittedName>
        <fullName evidence="4">NAD(P)/FAD-dependent oxidoreductase</fullName>
    </submittedName>
</protein>
<evidence type="ECO:0000313" key="4">
    <source>
        <dbReference type="EMBL" id="MEQ2636916.1"/>
    </source>
</evidence>
<dbReference type="RefSeq" id="WP_349181262.1">
    <property type="nucleotide sequence ID" value="NZ_JBBNGS010000002.1"/>
</dbReference>
<dbReference type="InterPro" id="IPR041854">
    <property type="entry name" value="BFD-like_2Fe2S-bd_dom_sf"/>
</dbReference>
<evidence type="ECO:0000256" key="1">
    <source>
        <dbReference type="SAM" id="MobiDB-lite"/>
    </source>
</evidence>
<dbReference type="InterPro" id="IPR052745">
    <property type="entry name" value="G3P_Oxidase/Oxidoreductase"/>
</dbReference>
<dbReference type="PANTHER" id="PTHR42720">
    <property type="entry name" value="GLYCEROL-3-PHOSPHATE DEHYDROGENASE"/>
    <property type="match status" value="1"/>
</dbReference>
<dbReference type="Proteomes" id="UP001478817">
    <property type="component" value="Unassembled WGS sequence"/>
</dbReference>
<feature type="region of interest" description="Disordered" evidence="1">
    <location>
        <begin position="465"/>
        <end position="488"/>
    </location>
</feature>
<proteinExistence type="predicted"/>
<reference evidence="4 5" key="1">
    <citation type="submission" date="2024-04" db="EMBL/GenBank/DDBJ databases">
        <title>Human intestinal bacterial collection.</title>
        <authorList>
            <person name="Pauvert C."/>
            <person name="Hitch T.C.A."/>
            <person name="Clavel T."/>
        </authorList>
    </citation>
    <scope>NUCLEOTIDE SEQUENCE [LARGE SCALE GENOMIC DNA]</scope>
    <source>
        <strain evidence="4 5">CLA-AA-H197</strain>
    </source>
</reference>